<dbReference type="OrthoDB" id="42657at2759"/>
<evidence type="ECO:0000256" key="4">
    <source>
        <dbReference type="ARBA" id="ARBA00022692"/>
    </source>
</evidence>
<evidence type="ECO:0000256" key="6">
    <source>
        <dbReference type="ARBA" id="ARBA00023006"/>
    </source>
</evidence>
<dbReference type="Gene3D" id="1.20.1250.20">
    <property type="entry name" value="MFS general substrate transporter like domains"/>
    <property type="match status" value="1"/>
</dbReference>
<feature type="transmembrane region" description="Helical" evidence="8">
    <location>
        <begin position="127"/>
        <end position="146"/>
    </location>
</feature>
<accession>A0A5C3E2M4</accession>
<evidence type="ECO:0000256" key="3">
    <source>
        <dbReference type="ARBA" id="ARBA00022448"/>
    </source>
</evidence>
<dbReference type="PANTHER" id="PTHR23519:SF5">
    <property type="entry name" value="AUTOPHAGY-RELATED PROTEIN"/>
    <property type="match status" value="1"/>
</dbReference>
<evidence type="ECO:0000313" key="10">
    <source>
        <dbReference type="EMBL" id="SPO23701.1"/>
    </source>
</evidence>
<protein>
    <recommendedName>
        <fullName evidence="8">Autophagy-related protein</fullName>
    </recommendedName>
</protein>
<evidence type="ECO:0000256" key="5">
    <source>
        <dbReference type="ARBA" id="ARBA00022989"/>
    </source>
</evidence>
<dbReference type="Pfam" id="PF11700">
    <property type="entry name" value="ATG22"/>
    <property type="match status" value="1"/>
</dbReference>
<reference evidence="10 11" key="1">
    <citation type="submission" date="2018-03" db="EMBL/GenBank/DDBJ databases">
        <authorList>
            <person name="Guldener U."/>
        </authorList>
    </citation>
    <scope>NUCLEOTIDE SEQUENCE [LARGE SCALE GENOMIC DNA]</scope>
    <source>
        <strain evidence="10 11">NBRC100155</strain>
    </source>
</reference>
<comment type="similarity">
    <text evidence="2 8">Belongs to the ATG22 family.</text>
</comment>
<keyword evidence="5 8" id="KW-1133">Transmembrane helix</keyword>
<dbReference type="Proteomes" id="UP000324022">
    <property type="component" value="Unassembled WGS sequence"/>
</dbReference>
<feature type="transmembrane region" description="Helical" evidence="8">
    <location>
        <begin position="285"/>
        <end position="307"/>
    </location>
</feature>
<dbReference type="GO" id="GO:0005774">
    <property type="term" value="C:vacuolar membrane"/>
    <property type="evidence" value="ECO:0007669"/>
    <property type="project" value="UniProtKB-SubCell"/>
</dbReference>
<comment type="subcellular location">
    <subcellularLocation>
        <location evidence="1 8">Vacuole membrane</location>
        <topology evidence="1 8">Multi-pass membrane protein</topology>
    </subcellularLocation>
</comment>
<dbReference type="InterPro" id="IPR036259">
    <property type="entry name" value="MFS_trans_sf"/>
</dbReference>
<feature type="transmembrane region" description="Helical" evidence="8">
    <location>
        <begin position="542"/>
        <end position="561"/>
    </location>
</feature>
<comment type="function">
    <text evidence="8">Vacuolar effluxer which mediate the efflux of amino acids resulting from autophagic degradation. The release of autophagic amino acids allows the maintenance of protein synthesis and viability during nitrogen starvation.</text>
</comment>
<evidence type="ECO:0000256" key="8">
    <source>
        <dbReference type="RuleBase" id="RU363073"/>
    </source>
</evidence>
<feature type="region of interest" description="Disordered" evidence="9">
    <location>
        <begin position="1"/>
        <end position="35"/>
    </location>
</feature>
<gene>
    <name evidence="10" type="ORF">UTRI_10127</name>
</gene>
<dbReference type="SUPFAM" id="SSF103473">
    <property type="entry name" value="MFS general substrate transporter"/>
    <property type="match status" value="1"/>
</dbReference>
<name>A0A5C3E2M4_9BASI</name>
<sequence length="604" mass="66586">MSEATNPPSALPAPNDDDQISLPHVTDSASLNSGTTKSQNLATALLANSQDPTAADPRFVTGRLELWSFYVYYIGNSGLGPFNFAPSQFQNLLAQQATNLGLGQCGNDGQPDCRLMFAGKERTVESIVLLCNGISFAIQAVLFLSIGSFADYGKNRPYILIASTIVAIAVSFAWLGVTQPDQWQIAIGLYMIGIISYQLCLSYWTAAFPGLARDLPRMREARQKLIEDSASSAANTDVKDADDKFTTPATEHPVQVSTSLDQGRMTPEKYSVLEMLSINRISNMAFTVCSVGELVVLAVIQGMLYGIHADRDERSNTKALSAVVAFSAGIWVICAIPWFVLERHRPGQPLPPRTNYFTAAAMQAYTAAKHLRHLPQTLIYLAFYFLFSDALNTTVTVISTIQNQVVSFSTTKLNLLLIVGIAAQAVGIYAFWLIQKRWKLSTLFMFGWVILFSILLQGWGAIGIWTQRFGFHHEWEIFAYQAYYGLFVCPWYAYSQTMLAEVIPKGSEFLFFSLASLIGKTSAFIGPFVTQAIADDTGNASTPFYFLLPLSVVSCILLWPLDVKKSKLEQARFIELQAKDKNLVKNQVATPTIQVPHNAAVQDA</sequence>
<evidence type="ECO:0000256" key="9">
    <source>
        <dbReference type="SAM" id="MobiDB-lite"/>
    </source>
</evidence>
<evidence type="ECO:0000256" key="7">
    <source>
        <dbReference type="ARBA" id="ARBA00023136"/>
    </source>
</evidence>
<dbReference type="GO" id="GO:0006865">
    <property type="term" value="P:amino acid transport"/>
    <property type="evidence" value="ECO:0007669"/>
    <property type="project" value="UniProtKB-KW"/>
</dbReference>
<keyword evidence="6 8" id="KW-0072">Autophagy</keyword>
<dbReference type="InterPro" id="IPR024671">
    <property type="entry name" value="Atg22-like"/>
</dbReference>
<keyword evidence="8" id="KW-0029">Amino-acid transport</keyword>
<evidence type="ECO:0000313" key="11">
    <source>
        <dbReference type="Proteomes" id="UP000324022"/>
    </source>
</evidence>
<feature type="transmembrane region" description="Helical" evidence="8">
    <location>
        <begin position="413"/>
        <end position="434"/>
    </location>
</feature>
<dbReference type="GO" id="GO:0006914">
    <property type="term" value="P:autophagy"/>
    <property type="evidence" value="ECO:0007669"/>
    <property type="project" value="UniProtKB-KW"/>
</dbReference>
<dbReference type="EMBL" id="OOIN01000006">
    <property type="protein sequence ID" value="SPO23701.1"/>
    <property type="molecule type" value="Genomic_DNA"/>
</dbReference>
<dbReference type="AlphaFoldDB" id="A0A5C3E2M4"/>
<keyword evidence="8" id="KW-0926">Vacuole</keyword>
<keyword evidence="3 8" id="KW-0813">Transport</keyword>
<feature type="transmembrane region" description="Helical" evidence="8">
    <location>
        <begin position="477"/>
        <end position="494"/>
    </location>
</feature>
<feature type="transmembrane region" description="Helical" evidence="8">
    <location>
        <begin position="319"/>
        <end position="341"/>
    </location>
</feature>
<feature type="transmembrane region" description="Helical" evidence="8">
    <location>
        <begin position="158"/>
        <end position="177"/>
    </location>
</feature>
<evidence type="ECO:0000256" key="2">
    <source>
        <dbReference type="ARBA" id="ARBA00006978"/>
    </source>
</evidence>
<organism evidence="10 11">
    <name type="scientific">Ustilago trichophora</name>
    <dbReference type="NCBI Taxonomy" id="86804"/>
    <lineage>
        <taxon>Eukaryota</taxon>
        <taxon>Fungi</taxon>
        <taxon>Dikarya</taxon>
        <taxon>Basidiomycota</taxon>
        <taxon>Ustilaginomycotina</taxon>
        <taxon>Ustilaginomycetes</taxon>
        <taxon>Ustilaginales</taxon>
        <taxon>Ustilaginaceae</taxon>
        <taxon>Ustilago</taxon>
    </lineage>
</organism>
<evidence type="ECO:0000256" key="1">
    <source>
        <dbReference type="ARBA" id="ARBA00004128"/>
    </source>
</evidence>
<keyword evidence="7 8" id="KW-0472">Membrane</keyword>
<feature type="transmembrane region" description="Helical" evidence="8">
    <location>
        <begin position="378"/>
        <end position="401"/>
    </location>
</feature>
<feature type="transmembrane region" description="Helical" evidence="8">
    <location>
        <begin position="506"/>
        <end position="530"/>
    </location>
</feature>
<keyword evidence="4 8" id="KW-0812">Transmembrane</keyword>
<feature type="transmembrane region" description="Helical" evidence="8">
    <location>
        <begin position="183"/>
        <end position="212"/>
    </location>
</feature>
<keyword evidence="11" id="KW-1185">Reference proteome</keyword>
<feature type="transmembrane region" description="Helical" evidence="8">
    <location>
        <begin position="446"/>
        <end position="465"/>
    </location>
</feature>
<dbReference type="PANTHER" id="PTHR23519">
    <property type="entry name" value="AUTOPHAGY-RELATED PROTEIN 22"/>
    <property type="match status" value="1"/>
</dbReference>
<proteinExistence type="inferred from homology"/>
<dbReference type="InterPro" id="IPR050495">
    <property type="entry name" value="ATG22/LtaA_families"/>
</dbReference>